<sequence>MSTIQGLTNAVEAEIAVTTGDPIQSIPTNDGSQLTTTKCKSEEEIVEDSDAETEDSENSSTPGKAGALSKEGKDPLEGAMAHLASVVHNICKKEGKSEQYVEFGKVKPDQFTSLLEYNLLVRETYWTTLHKCLSEEDISNSKAHCKAMKEKMEWHTKQKHNFYNKLKSNGKMQ</sequence>
<protein>
    <submittedName>
        <fullName evidence="2">Uncharacterized protein</fullName>
    </submittedName>
</protein>
<feature type="compositionally biased region" description="Polar residues" evidence="1">
    <location>
        <begin position="21"/>
        <end position="38"/>
    </location>
</feature>
<dbReference type="AlphaFoldDB" id="A0A0D0BF20"/>
<feature type="compositionally biased region" description="Acidic residues" evidence="1">
    <location>
        <begin position="44"/>
        <end position="57"/>
    </location>
</feature>
<dbReference type="HOGENOM" id="CLU_1547771_0_0_1"/>
<feature type="region of interest" description="Disordered" evidence="1">
    <location>
        <begin position="21"/>
        <end position="76"/>
    </location>
</feature>
<keyword evidence="3" id="KW-1185">Reference proteome</keyword>
<evidence type="ECO:0000256" key="1">
    <source>
        <dbReference type="SAM" id="MobiDB-lite"/>
    </source>
</evidence>
<proteinExistence type="predicted"/>
<accession>A0A0D0BF20</accession>
<gene>
    <name evidence="2" type="ORF">GYMLUDRAFT_63787</name>
</gene>
<name>A0A0D0BF20_9AGAR</name>
<organism evidence="2 3">
    <name type="scientific">Collybiopsis luxurians FD-317 M1</name>
    <dbReference type="NCBI Taxonomy" id="944289"/>
    <lineage>
        <taxon>Eukaryota</taxon>
        <taxon>Fungi</taxon>
        <taxon>Dikarya</taxon>
        <taxon>Basidiomycota</taxon>
        <taxon>Agaricomycotina</taxon>
        <taxon>Agaricomycetes</taxon>
        <taxon>Agaricomycetidae</taxon>
        <taxon>Agaricales</taxon>
        <taxon>Marasmiineae</taxon>
        <taxon>Omphalotaceae</taxon>
        <taxon>Collybiopsis</taxon>
        <taxon>Collybiopsis luxurians</taxon>
    </lineage>
</organism>
<evidence type="ECO:0000313" key="3">
    <source>
        <dbReference type="Proteomes" id="UP000053593"/>
    </source>
</evidence>
<evidence type="ECO:0000313" key="2">
    <source>
        <dbReference type="EMBL" id="KIK53251.1"/>
    </source>
</evidence>
<dbReference type="Proteomes" id="UP000053593">
    <property type="component" value="Unassembled WGS sequence"/>
</dbReference>
<reference evidence="2 3" key="1">
    <citation type="submission" date="2014-04" db="EMBL/GenBank/DDBJ databases">
        <title>Evolutionary Origins and Diversification of the Mycorrhizal Mutualists.</title>
        <authorList>
            <consortium name="DOE Joint Genome Institute"/>
            <consortium name="Mycorrhizal Genomics Consortium"/>
            <person name="Kohler A."/>
            <person name="Kuo A."/>
            <person name="Nagy L.G."/>
            <person name="Floudas D."/>
            <person name="Copeland A."/>
            <person name="Barry K.W."/>
            <person name="Cichocki N."/>
            <person name="Veneault-Fourrey C."/>
            <person name="LaButti K."/>
            <person name="Lindquist E.A."/>
            <person name="Lipzen A."/>
            <person name="Lundell T."/>
            <person name="Morin E."/>
            <person name="Murat C."/>
            <person name="Riley R."/>
            <person name="Ohm R."/>
            <person name="Sun H."/>
            <person name="Tunlid A."/>
            <person name="Henrissat B."/>
            <person name="Grigoriev I.V."/>
            <person name="Hibbett D.S."/>
            <person name="Martin F."/>
        </authorList>
    </citation>
    <scope>NUCLEOTIDE SEQUENCE [LARGE SCALE GENOMIC DNA]</scope>
    <source>
        <strain evidence="2 3">FD-317 M1</strain>
    </source>
</reference>
<dbReference type="EMBL" id="KN834831">
    <property type="protein sequence ID" value="KIK53251.1"/>
    <property type="molecule type" value="Genomic_DNA"/>
</dbReference>